<dbReference type="Pfam" id="PF21983">
    <property type="entry name" value="NikA-like"/>
    <property type="match status" value="1"/>
</dbReference>
<proteinExistence type="predicted"/>
<dbReference type="EMBL" id="JACHEG010000008">
    <property type="protein sequence ID" value="MBB6165132.1"/>
    <property type="molecule type" value="Genomic_DNA"/>
</dbReference>
<dbReference type="InterPro" id="IPR053842">
    <property type="entry name" value="NikA-like"/>
</dbReference>
<feature type="region of interest" description="Disordered" evidence="1">
    <location>
        <begin position="17"/>
        <end position="49"/>
    </location>
</feature>
<accession>A0A7X0D253</accession>
<dbReference type="AlphaFoldDB" id="A0A7X0D253"/>
<reference evidence="2 3" key="1">
    <citation type="submission" date="2020-08" db="EMBL/GenBank/DDBJ databases">
        <title>Genomic Encyclopedia of Type Strains, Phase IV (KMG-IV): sequencing the most valuable type-strain genomes for metagenomic binning, comparative biology and taxonomic classification.</title>
        <authorList>
            <person name="Goeker M."/>
        </authorList>
    </citation>
    <scope>NUCLEOTIDE SEQUENCE [LARGE SCALE GENOMIC DNA]</scope>
    <source>
        <strain evidence="2 3">DSM 100734</strain>
    </source>
</reference>
<name>A0A7X0D253_9HYPH</name>
<sequence>MAGYVKMCYIFICDRGTRPRSSSQRSERAFWPMDEKASATPKAPGRKGKTVHVRVTEAEHDAIETAAAAAGMSVSGFFRSLLLEGAGVRPVLTREDRLIMAALLEDMRMIGINLNQVARTLNSGKGVHPSELDINLANVQRVQAAVMSELSSLARRAGHQRRGEG</sequence>
<gene>
    <name evidence="2" type="ORF">HNQ72_004978</name>
</gene>
<evidence type="ECO:0000313" key="2">
    <source>
        <dbReference type="EMBL" id="MBB6165132.1"/>
    </source>
</evidence>
<protein>
    <submittedName>
        <fullName evidence="2">Uncharacterized protein (DUF1778 family)</fullName>
    </submittedName>
</protein>
<dbReference type="Proteomes" id="UP000547879">
    <property type="component" value="Unassembled WGS sequence"/>
</dbReference>
<keyword evidence="3" id="KW-1185">Reference proteome</keyword>
<evidence type="ECO:0000313" key="3">
    <source>
        <dbReference type="Proteomes" id="UP000547879"/>
    </source>
</evidence>
<evidence type="ECO:0000256" key="1">
    <source>
        <dbReference type="SAM" id="MobiDB-lite"/>
    </source>
</evidence>
<comment type="caution">
    <text evidence="2">The sequence shown here is derived from an EMBL/GenBank/DDBJ whole genome shotgun (WGS) entry which is preliminary data.</text>
</comment>
<organism evidence="2 3">
    <name type="scientific">Rhizobium wenxiniae</name>
    <dbReference type="NCBI Taxonomy" id="1737357"/>
    <lineage>
        <taxon>Bacteria</taxon>
        <taxon>Pseudomonadati</taxon>
        <taxon>Pseudomonadota</taxon>
        <taxon>Alphaproteobacteria</taxon>
        <taxon>Hyphomicrobiales</taxon>
        <taxon>Rhizobiaceae</taxon>
        <taxon>Rhizobium/Agrobacterium group</taxon>
        <taxon>Rhizobium</taxon>
    </lineage>
</organism>
<feature type="compositionally biased region" description="Basic and acidic residues" evidence="1">
    <location>
        <begin position="25"/>
        <end position="37"/>
    </location>
</feature>